<dbReference type="AlphaFoldDB" id="A0A0F9BPJ7"/>
<feature type="domain" description="AAA" evidence="1">
    <location>
        <begin position="3"/>
        <end position="192"/>
    </location>
</feature>
<dbReference type="SUPFAM" id="SSF52540">
    <property type="entry name" value="P-loop containing nucleoside triphosphate hydrolases"/>
    <property type="match status" value="1"/>
</dbReference>
<dbReference type="CDD" id="cd02042">
    <property type="entry name" value="ParAB_family"/>
    <property type="match status" value="1"/>
</dbReference>
<name>A0A0F9BPJ7_9ZZZZ</name>
<sequence length="231" mass="25336">MISIAVFNNKGGVGKTTFLSNLAAHLALNLGKKVLVVDTDPQCNATVYCLPESSFINLYSKQKRMTIESFFDPVRRGKGYLAESFTPAVAPRFGLSLIPGDPNLALSEDLLATDWRSAESGDPRGLQTSLVFRELVNRFSDYDFVFFDVGPSLGAINRAVLIACDFFVMPMSSDIFSVMAISNISLSLTKWKHGLEKGLGDYATKENEVYTLSGAPVSWGLQFAGYVTQQY</sequence>
<evidence type="ECO:0000313" key="2">
    <source>
        <dbReference type="EMBL" id="KKL15767.1"/>
    </source>
</evidence>
<dbReference type="Gene3D" id="3.40.50.300">
    <property type="entry name" value="P-loop containing nucleotide triphosphate hydrolases"/>
    <property type="match status" value="1"/>
</dbReference>
<reference evidence="2" key="1">
    <citation type="journal article" date="2015" name="Nature">
        <title>Complex archaea that bridge the gap between prokaryotes and eukaryotes.</title>
        <authorList>
            <person name="Spang A."/>
            <person name="Saw J.H."/>
            <person name="Jorgensen S.L."/>
            <person name="Zaremba-Niedzwiedzka K."/>
            <person name="Martijn J."/>
            <person name="Lind A.E."/>
            <person name="van Eijk R."/>
            <person name="Schleper C."/>
            <person name="Guy L."/>
            <person name="Ettema T.J."/>
        </authorList>
    </citation>
    <scope>NUCLEOTIDE SEQUENCE</scope>
</reference>
<dbReference type="InterPro" id="IPR050678">
    <property type="entry name" value="DNA_Partitioning_ATPase"/>
</dbReference>
<feature type="non-terminal residue" evidence="2">
    <location>
        <position position="231"/>
    </location>
</feature>
<dbReference type="Pfam" id="PF13614">
    <property type="entry name" value="AAA_31"/>
    <property type="match status" value="1"/>
</dbReference>
<dbReference type="EMBL" id="LAZR01039937">
    <property type="protein sequence ID" value="KKL15767.1"/>
    <property type="molecule type" value="Genomic_DNA"/>
</dbReference>
<dbReference type="PANTHER" id="PTHR13696:SF52">
    <property type="entry name" value="PARA FAMILY PROTEIN CT_582"/>
    <property type="match status" value="1"/>
</dbReference>
<accession>A0A0F9BPJ7</accession>
<comment type="caution">
    <text evidence="2">The sequence shown here is derived from an EMBL/GenBank/DDBJ whole genome shotgun (WGS) entry which is preliminary data.</text>
</comment>
<dbReference type="InterPro" id="IPR027417">
    <property type="entry name" value="P-loop_NTPase"/>
</dbReference>
<organism evidence="2">
    <name type="scientific">marine sediment metagenome</name>
    <dbReference type="NCBI Taxonomy" id="412755"/>
    <lineage>
        <taxon>unclassified sequences</taxon>
        <taxon>metagenomes</taxon>
        <taxon>ecological metagenomes</taxon>
    </lineage>
</organism>
<dbReference type="InterPro" id="IPR025669">
    <property type="entry name" value="AAA_dom"/>
</dbReference>
<proteinExistence type="predicted"/>
<protein>
    <recommendedName>
        <fullName evidence="1">AAA domain-containing protein</fullName>
    </recommendedName>
</protein>
<gene>
    <name evidence="2" type="ORF">LCGC14_2502310</name>
</gene>
<dbReference type="PANTHER" id="PTHR13696">
    <property type="entry name" value="P-LOOP CONTAINING NUCLEOSIDE TRIPHOSPHATE HYDROLASE"/>
    <property type="match status" value="1"/>
</dbReference>
<evidence type="ECO:0000259" key="1">
    <source>
        <dbReference type="Pfam" id="PF13614"/>
    </source>
</evidence>